<dbReference type="RefSeq" id="WP_215998636.1">
    <property type="nucleotide sequence ID" value="NZ_JBHRYN010000020.1"/>
</dbReference>
<evidence type="ECO:0000313" key="2">
    <source>
        <dbReference type="Proteomes" id="UP001595710"/>
    </source>
</evidence>
<dbReference type="EMBL" id="JBHRYN010000020">
    <property type="protein sequence ID" value="MFC3702773.1"/>
    <property type="molecule type" value="Genomic_DNA"/>
</dbReference>
<reference evidence="2" key="1">
    <citation type="journal article" date="2019" name="Int. J. Syst. Evol. Microbiol.">
        <title>The Global Catalogue of Microorganisms (GCM) 10K type strain sequencing project: providing services to taxonomists for standard genome sequencing and annotation.</title>
        <authorList>
            <consortium name="The Broad Institute Genomics Platform"/>
            <consortium name="The Broad Institute Genome Sequencing Center for Infectious Disease"/>
            <person name="Wu L."/>
            <person name="Ma J."/>
        </authorList>
    </citation>
    <scope>NUCLEOTIDE SEQUENCE [LARGE SCALE GENOMIC DNA]</scope>
    <source>
        <strain evidence="2">CECT 8288</strain>
    </source>
</reference>
<organism evidence="1 2">
    <name type="scientific">Reinekea marina</name>
    <dbReference type="NCBI Taxonomy" id="1310421"/>
    <lineage>
        <taxon>Bacteria</taxon>
        <taxon>Pseudomonadati</taxon>
        <taxon>Pseudomonadota</taxon>
        <taxon>Gammaproteobacteria</taxon>
        <taxon>Oceanospirillales</taxon>
        <taxon>Saccharospirillaceae</taxon>
        <taxon>Reinekea</taxon>
    </lineage>
</organism>
<comment type="caution">
    <text evidence="1">The sequence shown here is derived from an EMBL/GenBank/DDBJ whole genome shotgun (WGS) entry which is preliminary data.</text>
</comment>
<keyword evidence="1" id="KW-0282">Flagellum</keyword>
<keyword evidence="2" id="KW-1185">Reference proteome</keyword>
<dbReference type="InterPro" id="IPR007809">
    <property type="entry name" value="FlgN-like"/>
</dbReference>
<dbReference type="Proteomes" id="UP001595710">
    <property type="component" value="Unassembled WGS sequence"/>
</dbReference>
<name>A0ABV7WTZ7_9GAMM</name>
<protein>
    <submittedName>
        <fullName evidence="1">Flagella synthesis protein FlgN</fullName>
    </submittedName>
</protein>
<gene>
    <name evidence="1" type="ORF">ACFOND_14120</name>
</gene>
<accession>A0ABV7WTZ7</accession>
<proteinExistence type="predicted"/>
<dbReference type="Pfam" id="PF05130">
    <property type="entry name" value="FlgN"/>
    <property type="match status" value="1"/>
</dbReference>
<sequence length="161" mass="18261">METQLLTRLQETLDASVTLAQEFNELLEKEKKQLTSSELESVTALLHDKEKLTETLMQHQKSILGICQSVGIDPSYGALRSFLYRTGIDQAEHILKEWTKLKNALIKSQALNKTNEAILSELMRRNKIKQQLINNVGRYGNTYGRNGETQSGQALGWVEQV</sequence>
<keyword evidence="1" id="KW-0966">Cell projection</keyword>
<evidence type="ECO:0000313" key="1">
    <source>
        <dbReference type="EMBL" id="MFC3702773.1"/>
    </source>
</evidence>
<keyword evidence="1" id="KW-0969">Cilium</keyword>